<name>A0A1I9YFI9_9BURK</name>
<dbReference type="InterPro" id="IPR004291">
    <property type="entry name" value="Transposase_IS66_central"/>
</dbReference>
<dbReference type="PANTHER" id="PTHR33678:SF1">
    <property type="entry name" value="BLL1576 PROTEIN"/>
    <property type="match status" value="1"/>
</dbReference>
<dbReference type="InterPro" id="IPR052344">
    <property type="entry name" value="Transposase-related"/>
</dbReference>
<proteinExistence type="predicted"/>
<accession>A0A1I9YFI9</accession>
<dbReference type="Pfam" id="PF13817">
    <property type="entry name" value="DDE_Tnp_IS66_C"/>
    <property type="match status" value="1"/>
</dbReference>
<evidence type="ECO:0000259" key="2">
    <source>
        <dbReference type="Pfam" id="PF13817"/>
    </source>
</evidence>
<dbReference type="Pfam" id="PF03050">
    <property type="entry name" value="DDE_Tnp_IS66"/>
    <property type="match status" value="1"/>
</dbReference>
<protein>
    <submittedName>
        <fullName evidence="3">Uncharacterized protein</fullName>
    </submittedName>
</protein>
<dbReference type="EMBL" id="CP017561">
    <property type="protein sequence ID" value="APA85072.1"/>
    <property type="molecule type" value="Genomic_DNA"/>
</dbReference>
<gene>
    <name evidence="3" type="ORF">BJG93_06525</name>
</gene>
<feature type="domain" description="Transposase IS66 central" evidence="1">
    <location>
        <begin position="2"/>
        <end position="61"/>
    </location>
</feature>
<sequence length="139" mass="15062">MSQKGDTDKAINYALNHWPALTTHVDDGTVEIDNHAAERVLRAVEQGRKNFLPFGSDNGGETGAATYTLVATAKLNGLDPEAYRRYVIACVADHPVNRVCFRGSLPITSRTTTPENPHALTGVKNGLHRTLTLSLSFSS</sequence>
<dbReference type="PANTHER" id="PTHR33678">
    <property type="entry name" value="BLL1576 PROTEIN"/>
    <property type="match status" value="1"/>
</dbReference>
<organism evidence="3">
    <name type="scientific">Paraburkholderia sprentiae WSM5005</name>
    <dbReference type="NCBI Taxonomy" id="754502"/>
    <lineage>
        <taxon>Bacteria</taxon>
        <taxon>Pseudomonadati</taxon>
        <taxon>Pseudomonadota</taxon>
        <taxon>Betaproteobacteria</taxon>
        <taxon>Burkholderiales</taxon>
        <taxon>Burkholderiaceae</taxon>
        <taxon>Paraburkholderia</taxon>
    </lineage>
</organism>
<dbReference type="AlphaFoldDB" id="A0A1I9YFI9"/>
<dbReference type="STRING" id="754502.BJG93_06525"/>
<reference evidence="3" key="1">
    <citation type="submission" date="2016-09" db="EMBL/GenBank/DDBJ databases">
        <title>The Complete Genome of Burkholderia sprentiae wsm5005.</title>
        <authorList>
            <person name="De Meyer S."/>
            <person name="Wang P."/>
            <person name="Terpolilli J."/>
        </authorList>
    </citation>
    <scope>NUCLEOTIDE SEQUENCE [LARGE SCALE GENOMIC DNA]</scope>
    <source>
        <strain evidence="3">WSM5005</strain>
    </source>
</reference>
<feature type="domain" description="Transposase IS66 C-terminal" evidence="2">
    <location>
        <begin position="68"/>
        <end position="99"/>
    </location>
</feature>
<dbReference type="InterPro" id="IPR039552">
    <property type="entry name" value="IS66_C"/>
</dbReference>
<evidence type="ECO:0000313" key="3">
    <source>
        <dbReference type="EMBL" id="APA85072.1"/>
    </source>
</evidence>
<evidence type="ECO:0000259" key="1">
    <source>
        <dbReference type="Pfam" id="PF03050"/>
    </source>
</evidence>